<dbReference type="AlphaFoldDB" id="A0AA86N100"/>
<evidence type="ECO:0000313" key="5">
    <source>
        <dbReference type="EMBL" id="CAI4032713.1"/>
    </source>
</evidence>
<dbReference type="Pfam" id="PF03938">
    <property type="entry name" value="OmpH"/>
    <property type="match status" value="1"/>
</dbReference>
<comment type="similarity">
    <text evidence="1">Belongs to the Skp family.</text>
</comment>
<dbReference type="PROSITE" id="PS51257">
    <property type="entry name" value="PROKAR_LIPOPROTEIN"/>
    <property type="match status" value="1"/>
</dbReference>
<dbReference type="KEGG" id="nti:DNFV4_03143"/>
<feature type="coiled-coil region" evidence="3">
    <location>
        <begin position="53"/>
        <end position="117"/>
    </location>
</feature>
<organism evidence="5 6">
    <name type="scientific">Nitrospira tepida</name>
    <dbReference type="NCBI Taxonomy" id="2973512"/>
    <lineage>
        <taxon>Bacteria</taxon>
        <taxon>Pseudomonadati</taxon>
        <taxon>Nitrospirota</taxon>
        <taxon>Nitrospiria</taxon>
        <taxon>Nitrospirales</taxon>
        <taxon>Nitrospiraceae</taxon>
        <taxon>Nitrospira</taxon>
    </lineage>
</organism>
<dbReference type="InterPro" id="IPR024930">
    <property type="entry name" value="Skp_dom_sf"/>
</dbReference>
<protein>
    <submittedName>
        <fullName evidence="5">Outer membrane protein H</fullName>
    </submittedName>
</protein>
<gene>
    <name evidence="5" type="ORF">DNFV4_03143</name>
</gene>
<dbReference type="PANTHER" id="PTHR35089:SF1">
    <property type="entry name" value="CHAPERONE PROTEIN SKP"/>
    <property type="match status" value="1"/>
</dbReference>
<evidence type="ECO:0000256" key="1">
    <source>
        <dbReference type="ARBA" id="ARBA00009091"/>
    </source>
</evidence>
<keyword evidence="2 4" id="KW-0732">Signal</keyword>
<proteinExistence type="inferred from homology"/>
<sequence length="171" mass="19549">MRRLWPVGALLLLAGCAAAPAQSDLRIGVIDAQRVLNESNPGKKAKDTMATFTKNRQALIELEERELRRMEEDFVKQGSVLSANAKREREEQFRRRMAEYQQKAAELNREVQEKQKEVLDGFHEKMERVVSNLAKQLNLLLVLERGRGGPTVYSDSTLDLSNRVIDELNKE</sequence>
<dbReference type="PANTHER" id="PTHR35089">
    <property type="entry name" value="CHAPERONE PROTEIN SKP"/>
    <property type="match status" value="1"/>
</dbReference>
<accession>A0AA86N100</accession>
<keyword evidence="3" id="KW-0175">Coiled coil</keyword>
<dbReference type="GO" id="GO:0051082">
    <property type="term" value="F:unfolded protein binding"/>
    <property type="evidence" value="ECO:0007669"/>
    <property type="project" value="InterPro"/>
</dbReference>
<feature type="chain" id="PRO_5041646465" evidence="4">
    <location>
        <begin position="22"/>
        <end position="171"/>
    </location>
</feature>
<evidence type="ECO:0000256" key="4">
    <source>
        <dbReference type="SAM" id="SignalP"/>
    </source>
</evidence>
<evidence type="ECO:0000256" key="2">
    <source>
        <dbReference type="ARBA" id="ARBA00022729"/>
    </source>
</evidence>
<dbReference type="SMART" id="SM00935">
    <property type="entry name" value="OmpH"/>
    <property type="match status" value="1"/>
</dbReference>
<dbReference type="Gene3D" id="3.30.910.20">
    <property type="entry name" value="Skp domain"/>
    <property type="match status" value="1"/>
</dbReference>
<name>A0AA86N100_9BACT</name>
<dbReference type="SUPFAM" id="SSF111384">
    <property type="entry name" value="OmpH-like"/>
    <property type="match status" value="1"/>
</dbReference>
<dbReference type="GO" id="GO:0005829">
    <property type="term" value="C:cytosol"/>
    <property type="evidence" value="ECO:0007669"/>
    <property type="project" value="TreeGrafter"/>
</dbReference>
<dbReference type="GO" id="GO:0050821">
    <property type="term" value="P:protein stabilization"/>
    <property type="evidence" value="ECO:0007669"/>
    <property type="project" value="TreeGrafter"/>
</dbReference>
<evidence type="ECO:0000256" key="3">
    <source>
        <dbReference type="SAM" id="Coils"/>
    </source>
</evidence>
<reference evidence="5" key="1">
    <citation type="submission" date="2022-10" db="EMBL/GenBank/DDBJ databases">
        <authorList>
            <person name="Koch H."/>
        </authorList>
    </citation>
    <scope>NUCLEOTIDE SEQUENCE</scope>
    <source>
        <strain evidence="5">DNF</strain>
    </source>
</reference>
<dbReference type="Proteomes" id="UP001179121">
    <property type="component" value="Chromosome"/>
</dbReference>
<keyword evidence="6" id="KW-1185">Reference proteome</keyword>
<dbReference type="EMBL" id="OX365700">
    <property type="protein sequence ID" value="CAI4032713.1"/>
    <property type="molecule type" value="Genomic_DNA"/>
</dbReference>
<dbReference type="InterPro" id="IPR005632">
    <property type="entry name" value="Chaperone_Skp"/>
</dbReference>
<feature type="signal peptide" evidence="4">
    <location>
        <begin position="1"/>
        <end position="21"/>
    </location>
</feature>
<evidence type="ECO:0000313" key="6">
    <source>
        <dbReference type="Proteomes" id="UP001179121"/>
    </source>
</evidence>